<evidence type="ECO:0000313" key="3">
    <source>
        <dbReference type="EMBL" id="MDW5594053.1"/>
    </source>
</evidence>
<name>A0ABU4HL89_9ACTN</name>
<organism evidence="3 4">
    <name type="scientific">Conexibacter stalactiti</name>
    <dbReference type="NCBI Taxonomy" id="1940611"/>
    <lineage>
        <taxon>Bacteria</taxon>
        <taxon>Bacillati</taxon>
        <taxon>Actinomycetota</taxon>
        <taxon>Thermoleophilia</taxon>
        <taxon>Solirubrobacterales</taxon>
        <taxon>Conexibacteraceae</taxon>
        <taxon>Conexibacter</taxon>
    </lineage>
</organism>
<keyword evidence="4" id="KW-1185">Reference proteome</keyword>
<dbReference type="SUPFAM" id="SSF51556">
    <property type="entry name" value="Metallo-dependent hydrolases"/>
    <property type="match status" value="1"/>
</dbReference>
<gene>
    <name evidence="3" type="ORF">R7226_06890</name>
</gene>
<dbReference type="Gene3D" id="3.20.20.140">
    <property type="entry name" value="Metal-dependent hydrolases"/>
    <property type="match status" value="1"/>
</dbReference>
<dbReference type="InterPro" id="IPR032465">
    <property type="entry name" value="ACMSD"/>
</dbReference>
<keyword evidence="1" id="KW-0456">Lyase</keyword>
<sequence>MRIDAHAHLMPPAALDAPPVGLRPWATAVPDEAGVTVDGRAWRGRGAAAALRSLEAQRAFQTEHAIDLSVLAPWVDMVKGPREPALQARWCAVINGALGAAVAGAPEFAWLAALPDLDGGAAAAALEEAVAAGAVGAMLAATSDAGTLARPALDPLWAAAERLGAPLFVHPGEYEPAPQLRAGFMVNLVGNPADTTLAAATLLQADVPSRFPSLQVILAHGGGFLPWQAHRIATGFARRAELEGVSRLAPEDFLRWFLYDTVLFDADACARLIDRVGDDRVLAGTDAPFLMRDAIPFAAPESLGLGAEALARVLGGNAVRVFGLHDRQRSHCTTDLD</sequence>
<dbReference type="Pfam" id="PF04909">
    <property type="entry name" value="Amidohydro_2"/>
    <property type="match status" value="1"/>
</dbReference>
<dbReference type="RefSeq" id="WP_318596311.1">
    <property type="nucleotide sequence ID" value="NZ_JAWSTH010000011.1"/>
</dbReference>
<evidence type="ECO:0000259" key="2">
    <source>
        <dbReference type="Pfam" id="PF04909"/>
    </source>
</evidence>
<comment type="caution">
    <text evidence="3">The sequence shown here is derived from an EMBL/GenBank/DDBJ whole genome shotgun (WGS) entry which is preliminary data.</text>
</comment>
<reference evidence="4" key="1">
    <citation type="submission" date="2023-07" db="EMBL/GenBank/DDBJ databases">
        <title>Conexibacter stalactiti sp. nov., isolated from stalactites in a lava cave and emended description of the genus Conexibacter.</title>
        <authorList>
            <person name="Lee S.D."/>
        </authorList>
    </citation>
    <scope>NUCLEOTIDE SEQUENCE [LARGE SCALE GENOMIC DNA]</scope>
    <source>
        <strain evidence="4">KCTC 39840</strain>
    </source>
</reference>
<evidence type="ECO:0000313" key="4">
    <source>
        <dbReference type="Proteomes" id="UP001284601"/>
    </source>
</evidence>
<dbReference type="InterPro" id="IPR006680">
    <property type="entry name" value="Amidohydro-rel"/>
</dbReference>
<dbReference type="EMBL" id="JAWSTH010000011">
    <property type="protein sequence ID" value="MDW5594053.1"/>
    <property type="molecule type" value="Genomic_DNA"/>
</dbReference>
<dbReference type="PANTHER" id="PTHR21240:SF28">
    <property type="entry name" value="ISO-OROTATE DECARBOXYLASE (EUROFUNG)"/>
    <property type="match status" value="1"/>
</dbReference>
<accession>A0ABU4HL89</accession>
<evidence type="ECO:0000256" key="1">
    <source>
        <dbReference type="ARBA" id="ARBA00023239"/>
    </source>
</evidence>
<proteinExistence type="predicted"/>
<dbReference type="InterPro" id="IPR032466">
    <property type="entry name" value="Metal_Hydrolase"/>
</dbReference>
<protein>
    <submittedName>
        <fullName evidence="3">Amidohydrolase family protein</fullName>
    </submittedName>
</protein>
<feature type="domain" description="Amidohydrolase-related" evidence="2">
    <location>
        <begin position="3"/>
        <end position="324"/>
    </location>
</feature>
<dbReference type="Proteomes" id="UP001284601">
    <property type="component" value="Unassembled WGS sequence"/>
</dbReference>
<reference evidence="3 4" key="2">
    <citation type="submission" date="2023-10" db="EMBL/GenBank/DDBJ databases">
        <authorList>
            <person name="Han X.F."/>
        </authorList>
    </citation>
    <scope>NUCLEOTIDE SEQUENCE [LARGE SCALE GENOMIC DNA]</scope>
    <source>
        <strain evidence="3 4">KCTC 39840</strain>
    </source>
</reference>
<dbReference type="PANTHER" id="PTHR21240">
    <property type="entry name" value="2-AMINO-3-CARBOXYLMUCONATE-6-SEMIALDEHYDE DECARBOXYLASE"/>
    <property type="match status" value="1"/>
</dbReference>